<dbReference type="PANTHER" id="PTHR43798:SF33">
    <property type="entry name" value="HYDROLASE, PUTATIVE (AFU_ORTHOLOGUE AFUA_2G14860)-RELATED"/>
    <property type="match status" value="1"/>
</dbReference>
<dbReference type="InterPro" id="IPR050266">
    <property type="entry name" value="AB_hydrolase_sf"/>
</dbReference>
<keyword evidence="3" id="KW-1185">Reference proteome</keyword>
<dbReference type="InterPro" id="IPR000073">
    <property type="entry name" value="AB_hydrolase_1"/>
</dbReference>
<gene>
    <name evidence="2" type="ORF">IGS68_10605</name>
</gene>
<name>A0ABX7BIQ2_9PROT</name>
<dbReference type="InterPro" id="IPR029058">
    <property type="entry name" value="AB_hydrolase_fold"/>
</dbReference>
<organism evidence="2 3">
    <name type="scientific">Skermanella cutis</name>
    <dbReference type="NCBI Taxonomy" id="2775420"/>
    <lineage>
        <taxon>Bacteria</taxon>
        <taxon>Pseudomonadati</taxon>
        <taxon>Pseudomonadota</taxon>
        <taxon>Alphaproteobacteria</taxon>
        <taxon>Rhodospirillales</taxon>
        <taxon>Azospirillaceae</taxon>
        <taxon>Skermanella</taxon>
    </lineage>
</organism>
<reference evidence="2" key="1">
    <citation type="submission" date="2021-02" db="EMBL/GenBank/DDBJ databases">
        <title>Skermanella TT6 skin isolate.</title>
        <authorList>
            <person name="Lee K."/>
            <person name="Ganzorig M."/>
        </authorList>
    </citation>
    <scope>NUCLEOTIDE SEQUENCE</scope>
    <source>
        <strain evidence="2">TT6</strain>
    </source>
</reference>
<sequence>MLVASAAALAAAALFNTWRSRKAEREHPPSGRFVTVDGVRLHYIERGEGTPVVLLHGNIVTAEDYVWSGVFHRLAANHRVIAIDRPGFGYSDRPYGPMWTAREQADLLREAFAQLGIDRAVVVGHSWGTLVALELALSHPDAVSGLVLLAGYYQTTFRADVPLVAAPAVPVFGDVLRYTVSPLVGSALMTPTLKAMFAPLPVPELFDREFPRVFPVRPGQIRAEAQDAVTMVPAVYGMEERVRDLRMPVTIFAGTEDRVVDHETHAVWLHETIPTSDLRLVPGAGHMVHYAAPDEVADAIEQTARAGRVGAPRVPGLAAHP</sequence>
<dbReference type="EMBL" id="CP067420">
    <property type="protein sequence ID" value="QQP92387.1"/>
    <property type="molecule type" value="Genomic_DNA"/>
</dbReference>
<evidence type="ECO:0000259" key="1">
    <source>
        <dbReference type="Pfam" id="PF00561"/>
    </source>
</evidence>
<dbReference type="PRINTS" id="PR00412">
    <property type="entry name" value="EPOXHYDRLASE"/>
</dbReference>
<accession>A0ABX7BIQ2</accession>
<dbReference type="InterPro" id="IPR000639">
    <property type="entry name" value="Epox_hydrolase-like"/>
</dbReference>
<proteinExistence type="predicted"/>
<dbReference type="PRINTS" id="PR00111">
    <property type="entry name" value="ABHYDROLASE"/>
</dbReference>
<dbReference type="Pfam" id="PF00561">
    <property type="entry name" value="Abhydrolase_1"/>
    <property type="match status" value="1"/>
</dbReference>
<protein>
    <submittedName>
        <fullName evidence="2">Alpha/beta hydrolase</fullName>
    </submittedName>
</protein>
<dbReference type="SUPFAM" id="SSF53474">
    <property type="entry name" value="alpha/beta-Hydrolases"/>
    <property type="match status" value="1"/>
</dbReference>
<dbReference type="Proteomes" id="UP000595197">
    <property type="component" value="Chromosome"/>
</dbReference>
<dbReference type="GO" id="GO:0016787">
    <property type="term" value="F:hydrolase activity"/>
    <property type="evidence" value="ECO:0007669"/>
    <property type="project" value="UniProtKB-KW"/>
</dbReference>
<evidence type="ECO:0000313" key="3">
    <source>
        <dbReference type="Proteomes" id="UP000595197"/>
    </source>
</evidence>
<dbReference type="PANTHER" id="PTHR43798">
    <property type="entry name" value="MONOACYLGLYCEROL LIPASE"/>
    <property type="match status" value="1"/>
</dbReference>
<dbReference type="Gene3D" id="3.40.50.1820">
    <property type="entry name" value="alpha/beta hydrolase"/>
    <property type="match status" value="1"/>
</dbReference>
<feature type="domain" description="AB hydrolase-1" evidence="1">
    <location>
        <begin position="51"/>
        <end position="290"/>
    </location>
</feature>
<keyword evidence="2" id="KW-0378">Hydrolase</keyword>
<evidence type="ECO:0000313" key="2">
    <source>
        <dbReference type="EMBL" id="QQP92387.1"/>
    </source>
</evidence>